<reference evidence="1" key="1">
    <citation type="submission" date="2013-05" db="EMBL/GenBank/DDBJ databases">
        <title>Draft genome sequences of six wheat associated Fusarium spp. isolates.</title>
        <authorList>
            <person name="Moolhuijzen P.M."/>
            <person name="Manners J.M."/>
            <person name="Wilcox S."/>
            <person name="Bellgard M.I."/>
            <person name="Gardiner D.M."/>
        </authorList>
    </citation>
    <scope>NUCLEOTIDE SEQUENCE</scope>
    <source>
        <strain evidence="1">CS3069</strain>
    </source>
</reference>
<organism evidence="1">
    <name type="scientific">Fusarium clavum</name>
    <dbReference type="NCBI Taxonomy" id="2594811"/>
    <lineage>
        <taxon>Eukaryota</taxon>
        <taxon>Fungi</taxon>
        <taxon>Dikarya</taxon>
        <taxon>Ascomycota</taxon>
        <taxon>Pezizomycotina</taxon>
        <taxon>Sordariomycetes</taxon>
        <taxon>Hypocreomycetidae</taxon>
        <taxon>Hypocreales</taxon>
        <taxon>Nectriaceae</taxon>
        <taxon>Fusarium</taxon>
        <taxon>Fusarium incarnatum-equiseti species complex</taxon>
    </lineage>
</organism>
<proteinExistence type="predicted"/>
<protein>
    <submittedName>
        <fullName evidence="1">WGS project CBMI000000000 data, contig CS3069_c001387</fullName>
    </submittedName>
</protein>
<dbReference type="EMBL" id="CBMI010001385">
    <property type="protein sequence ID" value="CEG04523.1"/>
    <property type="molecule type" value="Genomic_DNA"/>
</dbReference>
<name>A0A090MBL1_9HYPO</name>
<evidence type="ECO:0000313" key="1">
    <source>
        <dbReference type="EMBL" id="CEG04523.1"/>
    </source>
</evidence>
<dbReference type="AlphaFoldDB" id="A0A090MBL1"/>
<gene>
    <name evidence="1" type="ORF">BN850_0058090</name>
</gene>
<accession>A0A090MBL1</accession>
<sequence length="130" mass="14668">MLYLVFAAALIADEKSAFSEAATEHIDLSYTQRYLLYEAFRGVNTAGLNRIRFSVKTSSRRKSRVLGLLDHLISHFAGHERVHACLEMRETIIEAAEMRLERESYNNITVAGIQDLSGSDEEDDGDIETD</sequence>
<comment type="caution">
    <text evidence="1">The sequence shown here is derived from an EMBL/GenBank/DDBJ whole genome shotgun (WGS) entry which is preliminary data.</text>
</comment>